<evidence type="ECO:0000256" key="10">
    <source>
        <dbReference type="SAM" id="Phobius"/>
    </source>
</evidence>
<evidence type="ECO:0000256" key="7">
    <source>
        <dbReference type="ARBA" id="ARBA00022989"/>
    </source>
</evidence>
<dbReference type="Pfam" id="PF02699">
    <property type="entry name" value="YajC"/>
    <property type="match status" value="1"/>
</dbReference>
<keyword evidence="8" id="KW-0811">Translocation</keyword>
<comment type="caution">
    <text evidence="11">The sequence shown here is derived from an EMBL/GenBank/DDBJ whole genome shotgun (WGS) entry which is preliminary data.</text>
</comment>
<dbReference type="GO" id="GO:0015031">
    <property type="term" value="P:protein transport"/>
    <property type="evidence" value="ECO:0007669"/>
    <property type="project" value="UniProtKB-KW"/>
</dbReference>
<evidence type="ECO:0000256" key="8">
    <source>
        <dbReference type="ARBA" id="ARBA00023010"/>
    </source>
</evidence>
<sequence length="99" mass="11065">MKNLGTFAPFLIVIIVCYLFMFLPESKRRKKYSSMLGELKVNDEIITKGGIIGKVTNIQDKEITLQTGPDRVKIKLSKSGILNVLSSRSTSEVSKSEDK</sequence>
<proteinExistence type="inferred from homology"/>
<evidence type="ECO:0000256" key="3">
    <source>
        <dbReference type="ARBA" id="ARBA00022448"/>
    </source>
</evidence>
<dbReference type="GeneID" id="29419672"/>
<dbReference type="InterPro" id="IPR003849">
    <property type="entry name" value="Preprotein_translocase_YajC"/>
</dbReference>
<feature type="transmembrane region" description="Helical" evidence="10">
    <location>
        <begin position="6"/>
        <end position="23"/>
    </location>
</feature>
<keyword evidence="12" id="KW-1185">Reference proteome</keyword>
<dbReference type="AlphaFoldDB" id="W6NF75"/>
<dbReference type="PANTHER" id="PTHR33909:SF1">
    <property type="entry name" value="SEC TRANSLOCON ACCESSORY COMPLEX SUBUNIT YAJC"/>
    <property type="match status" value="1"/>
</dbReference>
<name>W6NF75_CLOTY</name>
<evidence type="ECO:0000313" key="11">
    <source>
        <dbReference type="EMBL" id="CDL90707.1"/>
    </source>
</evidence>
<evidence type="ECO:0000256" key="2">
    <source>
        <dbReference type="ARBA" id="ARBA00006742"/>
    </source>
</evidence>
<dbReference type="OrthoDB" id="9800132at2"/>
<keyword evidence="4" id="KW-1003">Cell membrane</keyword>
<evidence type="ECO:0000256" key="9">
    <source>
        <dbReference type="ARBA" id="ARBA00023136"/>
    </source>
</evidence>
<dbReference type="SMART" id="SM01323">
    <property type="entry name" value="YajC"/>
    <property type="match status" value="1"/>
</dbReference>
<evidence type="ECO:0000313" key="12">
    <source>
        <dbReference type="Proteomes" id="UP000019482"/>
    </source>
</evidence>
<evidence type="ECO:0000256" key="5">
    <source>
        <dbReference type="ARBA" id="ARBA00022692"/>
    </source>
</evidence>
<keyword evidence="9 10" id="KW-0472">Membrane</keyword>
<comment type="similarity">
    <text evidence="2">Belongs to the YajC family.</text>
</comment>
<evidence type="ECO:0000256" key="4">
    <source>
        <dbReference type="ARBA" id="ARBA00022475"/>
    </source>
</evidence>
<dbReference type="NCBIfam" id="TIGR00739">
    <property type="entry name" value="yajC"/>
    <property type="match status" value="1"/>
</dbReference>
<keyword evidence="5 10" id="KW-0812">Transmembrane</keyword>
<dbReference type="PANTHER" id="PTHR33909">
    <property type="entry name" value="SEC TRANSLOCON ACCESSORY COMPLEX SUBUNIT YAJC"/>
    <property type="match status" value="1"/>
</dbReference>
<organism evidence="11 12">
    <name type="scientific">Clostridium tyrobutyricum DIVETGP</name>
    <dbReference type="NCBI Taxonomy" id="1408889"/>
    <lineage>
        <taxon>Bacteria</taxon>
        <taxon>Bacillati</taxon>
        <taxon>Bacillota</taxon>
        <taxon>Clostridia</taxon>
        <taxon>Eubacteriales</taxon>
        <taxon>Clostridiaceae</taxon>
        <taxon>Clostridium</taxon>
    </lineage>
</organism>
<evidence type="ECO:0000256" key="6">
    <source>
        <dbReference type="ARBA" id="ARBA00022927"/>
    </source>
</evidence>
<accession>W6NF75</accession>
<dbReference type="PRINTS" id="PR01853">
    <property type="entry name" value="YAJCTRNLCASE"/>
</dbReference>
<keyword evidence="3" id="KW-0813">Transport</keyword>
<gene>
    <name evidence="11" type="ORF">CTDIVETGP_0777</name>
</gene>
<reference evidence="11 12" key="1">
    <citation type="journal article" date="2015" name="Genome Announc.">
        <title>Draft Genome Sequence of Clostridium tyrobutyricum Strain DIVETGP, Isolated from Cow's Milk for Grana Padano Production.</title>
        <authorList>
            <person name="Soggiu A."/>
            <person name="Piras C."/>
            <person name="Gaiarsa S."/>
            <person name="Sassera D."/>
            <person name="Roncada P."/>
            <person name="Bendixen E."/>
            <person name="Brasca M."/>
            <person name="Bonizzi L."/>
        </authorList>
    </citation>
    <scope>NUCLEOTIDE SEQUENCE [LARGE SCALE GENOMIC DNA]</scope>
    <source>
        <strain evidence="11 12">DIVETGP</strain>
    </source>
</reference>
<dbReference type="EMBL" id="CBXI010000008">
    <property type="protein sequence ID" value="CDL90707.1"/>
    <property type="molecule type" value="Genomic_DNA"/>
</dbReference>
<evidence type="ECO:0000256" key="1">
    <source>
        <dbReference type="ARBA" id="ARBA00004162"/>
    </source>
</evidence>
<keyword evidence="6" id="KW-0653">Protein transport</keyword>
<protein>
    <submittedName>
        <fullName evidence="11">Preprotein translocase subunit YajC (TC 3.A.5.1.1)</fullName>
    </submittedName>
</protein>
<keyword evidence="7 10" id="KW-1133">Transmembrane helix</keyword>
<dbReference type="RefSeq" id="WP_017752808.1">
    <property type="nucleotide sequence ID" value="NZ_CBXI010000008.1"/>
</dbReference>
<dbReference type="GO" id="GO:0005886">
    <property type="term" value="C:plasma membrane"/>
    <property type="evidence" value="ECO:0007669"/>
    <property type="project" value="UniProtKB-SubCell"/>
</dbReference>
<dbReference type="Proteomes" id="UP000019482">
    <property type="component" value="Unassembled WGS sequence"/>
</dbReference>
<comment type="subcellular location">
    <subcellularLocation>
        <location evidence="1">Cell membrane</location>
        <topology evidence="1">Single-pass membrane protein</topology>
    </subcellularLocation>
</comment>